<dbReference type="InterPro" id="IPR003682">
    <property type="entry name" value="rRNA_ssu_MeTfrase_G"/>
</dbReference>
<sequence length="236" mass="25324">MFHVEHEVTTDVGINVSAGAPRTSIPAAAAQVFGDRIDLAERYHDALAGVGVERGLIGPREISRLWDRHLLNCAVLGEVLDEGETVIDVGSGAGLPGLPLALARPDLRITLLEPSLRRTTFLTEFIAEADLTVRVVRGRAEDPTVVSELTGADAAVSRAVAPLGKLASWSLPLLREGGRMLAIKGSSARDELARETTSLQRARAGKVEVVECGTDLLATPTTVVKVERRVRDSRRR</sequence>
<keyword evidence="2 6" id="KW-0698">rRNA processing</keyword>
<feature type="binding site" evidence="6">
    <location>
        <position position="90"/>
    </location>
    <ligand>
        <name>S-adenosyl-L-methionine</name>
        <dbReference type="ChEBI" id="CHEBI:59789"/>
    </ligand>
</feature>
<dbReference type="InterPro" id="IPR029063">
    <property type="entry name" value="SAM-dependent_MTases_sf"/>
</dbReference>
<name>A0ABX8SE04_9ACTN</name>
<proteinExistence type="inferred from homology"/>
<feature type="binding site" evidence="6">
    <location>
        <begin position="140"/>
        <end position="141"/>
    </location>
    <ligand>
        <name>S-adenosyl-L-methionine</name>
        <dbReference type="ChEBI" id="CHEBI:59789"/>
    </ligand>
</feature>
<dbReference type="EC" id="2.1.1.-" evidence="6"/>
<dbReference type="PANTHER" id="PTHR31760">
    <property type="entry name" value="S-ADENOSYL-L-METHIONINE-DEPENDENT METHYLTRANSFERASES SUPERFAMILY PROTEIN"/>
    <property type="match status" value="1"/>
</dbReference>
<comment type="subcellular location">
    <subcellularLocation>
        <location evidence="6">Cytoplasm</location>
    </subcellularLocation>
</comment>
<dbReference type="RefSeq" id="WP_083530181.1">
    <property type="nucleotide sequence ID" value="NZ_CBCRUZ010000006.1"/>
</dbReference>
<evidence type="ECO:0000256" key="3">
    <source>
        <dbReference type="ARBA" id="ARBA00022603"/>
    </source>
</evidence>
<dbReference type="EMBL" id="CP079105">
    <property type="protein sequence ID" value="QXQ13906.1"/>
    <property type="molecule type" value="Genomic_DNA"/>
</dbReference>
<dbReference type="Gene3D" id="3.40.50.150">
    <property type="entry name" value="Vaccinia Virus protein VP39"/>
    <property type="match status" value="1"/>
</dbReference>
<keyword evidence="5 6" id="KW-0949">S-adenosyl-L-methionine</keyword>
<evidence type="ECO:0000256" key="6">
    <source>
        <dbReference type="HAMAP-Rule" id="MF_00074"/>
    </source>
</evidence>
<evidence type="ECO:0000256" key="1">
    <source>
        <dbReference type="ARBA" id="ARBA00022490"/>
    </source>
</evidence>
<accession>A0ABX8SE04</accession>
<keyword evidence="8" id="KW-1185">Reference proteome</keyword>
<feature type="binding site" evidence="6">
    <location>
        <begin position="113"/>
        <end position="115"/>
    </location>
    <ligand>
        <name>S-adenosyl-L-methionine</name>
        <dbReference type="ChEBI" id="CHEBI:59789"/>
    </ligand>
</feature>
<evidence type="ECO:0000256" key="2">
    <source>
        <dbReference type="ARBA" id="ARBA00022552"/>
    </source>
</evidence>
<evidence type="ECO:0000256" key="5">
    <source>
        <dbReference type="ARBA" id="ARBA00022691"/>
    </source>
</evidence>
<dbReference type="PANTHER" id="PTHR31760:SF0">
    <property type="entry name" value="S-ADENOSYL-L-METHIONINE-DEPENDENT METHYLTRANSFERASES SUPERFAMILY PROTEIN"/>
    <property type="match status" value="1"/>
</dbReference>
<dbReference type="SUPFAM" id="SSF53335">
    <property type="entry name" value="S-adenosyl-L-methionine-dependent methyltransferases"/>
    <property type="match status" value="1"/>
</dbReference>
<reference evidence="7" key="1">
    <citation type="submission" date="2021-07" db="EMBL/GenBank/DDBJ databases">
        <title>Candidatus Kaistella beijingensis sp. nov. isolated from a municipal wastewater treatment plant is involved in sludge foaming.</title>
        <authorList>
            <person name="Song Y."/>
            <person name="Liu S.-J."/>
        </authorList>
    </citation>
    <scope>NUCLEOTIDE SEQUENCE</scope>
    <source>
        <strain evidence="7">DSM 43998</strain>
    </source>
</reference>
<dbReference type="Pfam" id="PF02527">
    <property type="entry name" value="GidB"/>
    <property type="match status" value="1"/>
</dbReference>
<keyword evidence="3 6" id="KW-0489">Methyltransferase</keyword>
<dbReference type="HAMAP" id="MF_00074">
    <property type="entry name" value="16SrRNA_methyltr_G"/>
    <property type="match status" value="1"/>
</dbReference>
<dbReference type="NCBIfam" id="TIGR00138">
    <property type="entry name" value="rsmG_gidB"/>
    <property type="match status" value="1"/>
</dbReference>
<gene>
    <name evidence="6 7" type="primary">rsmG</name>
    <name evidence="7" type="ORF">KV203_19440</name>
</gene>
<dbReference type="GO" id="GO:0008168">
    <property type="term" value="F:methyltransferase activity"/>
    <property type="evidence" value="ECO:0007669"/>
    <property type="project" value="UniProtKB-KW"/>
</dbReference>
<dbReference type="GO" id="GO:0032259">
    <property type="term" value="P:methylation"/>
    <property type="evidence" value="ECO:0007669"/>
    <property type="project" value="UniProtKB-KW"/>
</dbReference>
<dbReference type="Proteomes" id="UP000887023">
    <property type="component" value="Chromosome"/>
</dbReference>
<keyword evidence="4 6" id="KW-0808">Transferase</keyword>
<feature type="binding site" evidence="6">
    <location>
        <position position="95"/>
    </location>
    <ligand>
        <name>S-adenosyl-L-methionine</name>
        <dbReference type="ChEBI" id="CHEBI:59789"/>
    </ligand>
</feature>
<evidence type="ECO:0000256" key="4">
    <source>
        <dbReference type="ARBA" id="ARBA00022679"/>
    </source>
</evidence>
<feature type="binding site" evidence="6">
    <location>
        <position position="158"/>
    </location>
    <ligand>
        <name>S-adenosyl-L-methionine</name>
        <dbReference type="ChEBI" id="CHEBI:59789"/>
    </ligand>
</feature>
<keyword evidence="1 6" id="KW-0963">Cytoplasm</keyword>
<protein>
    <recommendedName>
        <fullName evidence="6">Ribosomal RNA small subunit methyltransferase G</fullName>
        <ecNumber evidence="6">2.1.1.-</ecNumber>
    </recommendedName>
    <alternativeName>
        <fullName evidence="6">16S rRNA 7-methylguanosine methyltransferase</fullName>
        <shortName evidence="6">16S rRNA m7G methyltransferase</shortName>
    </alternativeName>
</protein>
<comment type="similarity">
    <text evidence="6">Belongs to the methyltransferase superfamily. RNA methyltransferase RsmG family.</text>
</comment>
<comment type="function">
    <text evidence="6">Specifically methylates the N7 position of a guanine in 16S rRNA.</text>
</comment>
<organism evidence="7 8">
    <name type="scientific">Skermania pinensis</name>
    <dbReference type="NCBI Taxonomy" id="39122"/>
    <lineage>
        <taxon>Bacteria</taxon>
        <taxon>Bacillati</taxon>
        <taxon>Actinomycetota</taxon>
        <taxon>Actinomycetes</taxon>
        <taxon>Mycobacteriales</taxon>
        <taxon>Gordoniaceae</taxon>
        <taxon>Skermania</taxon>
    </lineage>
</organism>
<evidence type="ECO:0000313" key="7">
    <source>
        <dbReference type="EMBL" id="QXQ13906.1"/>
    </source>
</evidence>
<evidence type="ECO:0000313" key="8">
    <source>
        <dbReference type="Proteomes" id="UP000887023"/>
    </source>
</evidence>